<dbReference type="InterPro" id="IPR034649">
    <property type="entry name" value="Hip_N"/>
</dbReference>
<dbReference type="InterPro" id="IPR011990">
    <property type="entry name" value="TPR-like_helical_dom_sf"/>
</dbReference>
<dbReference type="Pfam" id="PF18253">
    <property type="entry name" value="HipN"/>
    <property type="match status" value="1"/>
</dbReference>
<evidence type="ECO:0000256" key="2">
    <source>
        <dbReference type="ARBA" id="ARBA00022737"/>
    </source>
</evidence>
<dbReference type="PROSITE" id="PS50005">
    <property type="entry name" value="TPR"/>
    <property type="match status" value="1"/>
</dbReference>
<organism evidence="8 9">
    <name type="scientific">Bemisia tabaci</name>
    <name type="common">Sweetpotato whitefly</name>
    <name type="synonym">Aleurodes tabaci</name>
    <dbReference type="NCBI Taxonomy" id="7038"/>
    <lineage>
        <taxon>Eukaryota</taxon>
        <taxon>Metazoa</taxon>
        <taxon>Ecdysozoa</taxon>
        <taxon>Arthropoda</taxon>
        <taxon>Hexapoda</taxon>
        <taxon>Insecta</taxon>
        <taxon>Pterygota</taxon>
        <taxon>Neoptera</taxon>
        <taxon>Paraneoptera</taxon>
        <taxon>Hemiptera</taxon>
        <taxon>Sternorrhyncha</taxon>
        <taxon>Aleyrodoidea</taxon>
        <taxon>Aleyrodidae</taxon>
        <taxon>Aleyrodinae</taxon>
        <taxon>Bemisia</taxon>
    </lineage>
</organism>
<feature type="region of interest" description="Disordered" evidence="6">
    <location>
        <begin position="236"/>
        <end position="283"/>
    </location>
</feature>
<dbReference type="InterPro" id="IPR019734">
    <property type="entry name" value="TPR_rpt"/>
</dbReference>
<feature type="compositionally biased region" description="Basic and acidic residues" evidence="6">
    <location>
        <begin position="236"/>
        <end position="267"/>
    </location>
</feature>
<feature type="repeat" description="TPR" evidence="5">
    <location>
        <begin position="111"/>
        <end position="144"/>
    </location>
</feature>
<protein>
    <recommendedName>
        <fullName evidence="7">STI1 domain-containing protein</fullName>
    </recommendedName>
</protein>
<feature type="domain" description="STI1" evidence="7">
    <location>
        <begin position="291"/>
        <end position="330"/>
    </location>
</feature>
<evidence type="ECO:0000313" key="9">
    <source>
        <dbReference type="Proteomes" id="UP001152759"/>
    </source>
</evidence>
<evidence type="ECO:0000256" key="5">
    <source>
        <dbReference type="PROSITE-ProRule" id="PRU00339"/>
    </source>
</evidence>
<feature type="compositionally biased region" description="Acidic residues" evidence="6">
    <location>
        <begin position="86"/>
        <end position="108"/>
    </location>
</feature>
<dbReference type="CDD" id="cd14438">
    <property type="entry name" value="Hip_N"/>
    <property type="match status" value="1"/>
</dbReference>
<dbReference type="Gene3D" id="1.25.40.10">
    <property type="entry name" value="Tetratricopeptide repeat domain"/>
    <property type="match status" value="1"/>
</dbReference>
<dbReference type="SMART" id="SM00727">
    <property type="entry name" value="STI1"/>
    <property type="match status" value="1"/>
</dbReference>
<dbReference type="InterPro" id="IPR041243">
    <property type="entry name" value="STI1/HOP_DP"/>
</dbReference>
<keyword evidence="9" id="KW-1185">Reference proteome</keyword>
<comment type="similarity">
    <text evidence="1">Belongs to the FAM10 family.</text>
</comment>
<evidence type="ECO:0000256" key="3">
    <source>
        <dbReference type="ARBA" id="ARBA00022803"/>
    </source>
</evidence>
<evidence type="ECO:0000256" key="4">
    <source>
        <dbReference type="ARBA" id="ARBA00037033"/>
    </source>
</evidence>
<sequence>MLSAELRAQAEKFISLLRANPALLHTPDFKFVKDFIESFGGTVPAAPPPSFKPPTDGKPEEPVPPAEPEPESEESEVELDTTGVIEDTEVPEPLEEVNPEAEISEENLEASNAKKQEAITALGENNIETAIELFTEAIKLNPVSALLYAKRGQCYLKINKLNSCVRDCSFALKINPNSAPAYKFRGRANAKLGKWLEAASDLRNACKIDFDETADEWLKEVTPNARKIEEHTRKYERKRAEKEFREKQERIRKAREEHAKAAERSKESSAPFEGEGEEGFPFNDFLGTMMDPEMREMMKDPEVAAAFQDISSNPMNAMKYQSNPKIVKLTQKLAAKFAGGMPGGMPGMPGGMPGFGGPGGPFGGAGGTPPSAPSPNFSDDVGLD</sequence>
<evidence type="ECO:0000256" key="6">
    <source>
        <dbReference type="SAM" id="MobiDB-lite"/>
    </source>
</evidence>
<dbReference type="PANTHER" id="PTHR45883">
    <property type="entry name" value="HSC70-INTERACTING PROTEIN"/>
    <property type="match status" value="1"/>
</dbReference>
<comment type="function">
    <text evidence="4">One HIP oligomer binds the ATPase domains of at least two HSC70 molecules dependent on activation of the HSC70 ATPase by HSP40. Stabilizes the ADP state of HSC70 that has a high affinity for substrate protein. Through its own chaperone activity, it may contribute to the interaction of HSC70 with various target proteins.</text>
</comment>
<dbReference type="Gene3D" id="6.10.250.3420">
    <property type="match status" value="1"/>
</dbReference>
<dbReference type="GO" id="GO:0030544">
    <property type="term" value="F:Hsp70 protein binding"/>
    <property type="evidence" value="ECO:0007669"/>
    <property type="project" value="TreeGrafter"/>
</dbReference>
<gene>
    <name evidence="8" type="ORF">BEMITA_LOCUS6957</name>
</gene>
<evidence type="ECO:0000259" key="7">
    <source>
        <dbReference type="SMART" id="SM00727"/>
    </source>
</evidence>
<dbReference type="AlphaFoldDB" id="A0A9P0ABE8"/>
<dbReference type="EMBL" id="OU963865">
    <property type="protein sequence ID" value="CAH0388006.1"/>
    <property type="molecule type" value="Genomic_DNA"/>
</dbReference>
<keyword evidence="2" id="KW-0677">Repeat</keyword>
<dbReference type="SMART" id="SM00028">
    <property type="entry name" value="TPR"/>
    <property type="match status" value="3"/>
</dbReference>
<dbReference type="GO" id="GO:0046983">
    <property type="term" value="F:protein dimerization activity"/>
    <property type="evidence" value="ECO:0007669"/>
    <property type="project" value="InterPro"/>
</dbReference>
<dbReference type="Proteomes" id="UP001152759">
    <property type="component" value="Chromosome 4"/>
</dbReference>
<feature type="compositionally biased region" description="Gly residues" evidence="6">
    <location>
        <begin position="348"/>
        <end position="367"/>
    </location>
</feature>
<dbReference type="Gene3D" id="1.10.260.100">
    <property type="match status" value="1"/>
</dbReference>
<name>A0A9P0ABE8_BEMTA</name>
<proteinExistence type="inferred from homology"/>
<dbReference type="PANTHER" id="PTHR45883:SF2">
    <property type="entry name" value="HSC70-INTERACTING PROTEIN"/>
    <property type="match status" value="1"/>
</dbReference>
<feature type="region of interest" description="Disordered" evidence="6">
    <location>
        <begin position="43"/>
        <end position="108"/>
    </location>
</feature>
<dbReference type="InterPro" id="IPR006636">
    <property type="entry name" value="STI1_HS-bd"/>
</dbReference>
<feature type="compositionally biased region" description="Acidic residues" evidence="6">
    <location>
        <begin position="68"/>
        <end position="79"/>
    </location>
</feature>
<dbReference type="Pfam" id="PF17830">
    <property type="entry name" value="STI1-HOP_DP"/>
    <property type="match status" value="1"/>
</dbReference>
<accession>A0A9P0ABE8</accession>
<dbReference type="SUPFAM" id="SSF48452">
    <property type="entry name" value="TPR-like"/>
    <property type="match status" value="1"/>
</dbReference>
<evidence type="ECO:0000256" key="1">
    <source>
        <dbReference type="ARBA" id="ARBA00009015"/>
    </source>
</evidence>
<feature type="region of interest" description="Disordered" evidence="6">
    <location>
        <begin position="348"/>
        <end position="384"/>
    </location>
</feature>
<dbReference type="FunFam" id="1.25.40.10:FF:000112">
    <property type="entry name" value="FAM10 family protein"/>
    <property type="match status" value="1"/>
</dbReference>
<reference evidence="8" key="1">
    <citation type="submission" date="2021-12" db="EMBL/GenBank/DDBJ databases">
        <authorList>
            <person name="King R."/>
        </authorList>
    </citation>
    <scope>NUCLEOTIDE SEQUENCE</scope>
</reference>
<keyword evidence="3 5" id="KW-0802">TPR repeat</keyword>
<evidence type="ECO:0000313" key="8">
    <source>
        <dbReference type="EMBL" id="CAH0388006.1"/>
    </source>
</evidence>